<accession>A0A1D1VIZ6</accession>
<feature type="region of interest" description="Disordered" evidence="1">
    <location>
        <begin position="132"/>
        <end position="155"/>
    </location>
</feature>
<evidence type="ECO:0000313" key="4">
    <source>
        <dbReference type="Proteomes" id="UP000186922"/>
    </source>
</evidence>
<feature type="domain" description="Reverse transcriptase" evidence="2">
    <location>
        <begin position="304"/>
        <end position="381"/>
    </location>
</feature>
<organism evidence="3 4">
    <name type="scientific">Ramazzottius varieornatus</name>
    <name type="common">Water bear</name>
    <name type="synonym">Tardigrade</name>
    <dbReference type="NCBI Taxonomy" id="947166"/>
    <lineage>
        <taxon>Eukaryota</taxon>
        <taxon>Metazoa</taxon>
        <taxon>Ecdysozoa</taxon>
        <taxon>Tardigrada</taxon>
        <taxon>Eutardigrada</taxon>
        <taxon>Parachela</taxon>
        <taxon>Hypsibioidea</taxon>
        <taxon>Ramazzottiidae</taxon>
        <taxon>Ramazzottius</taxon>
    </lineage>
</organism>
<protein>
    <recommendedName>
        <fullName evidence="2">Reverse transcriptase domain-containing protein</fullName>
    </recommendedName>
</protein>
<dbReference type="InterPro" id="IPR008962">
    <property type="entry name" value="PapD-like_sf"/>
</dbReference>
<dbReference type="SUPFAM" id="SSF49354">
    <property type="entry name" value="PapD-like"/>
    <property type="match status" value="1"/>
</dbReference>
<dbReference type="InterPro" id="IPR013783">
    <property type="entry name" value="Ig-like_fold"/>
</dbReference>
<evidence type="ECO:0000256" key="1">
    <source>
        <dbReference type="SAM" id="MobiDB-lite"/>
    </source>
</evidence>
<dbReference type="Gene3D" id="2.60.40.10">
    <property type="entry name" value="Immunoglobulins"/>
    <property type="match status" value="1"/>
</dbReference>
<dbReference type="Pfam" id="PF00078">
    <property type="entry name" value="RVT_1"/>
    <property type="match status" value="1"/>
</dbReference>
<sequence length="969" mass="106986">MATRNDFKCDLCGTILSTAAWLERYKNNQTCRKKAVKQSSQGTVSADDAQARATVRGKLRSTFRSARTLRRIPKGARSTAAAALLKVIRECVQTNSPETWCALLTFPSTAFAQAGKASKGEQSLTSVVKANISRPQTSAVPPLKQHARKKPPDDDAAIRKRVEAKLNEGDISGAVRTLASEDSIAPRNTKTLESLIKKHPAEQPDVDNMILPDDLPAANIVTSEEIRNAILSFPNGSAGGADGLRPQHLRDLTSGLSDVMAEEMLEALASLASLLLSGKKCLRQYFLFVYRMYGQPSNLFYGHQILSSARGVQQGDPLGPLLFCLVTRELSRSLQSPNCWYLDDATVGGDLDIFLEDLQTVIDQCATLGLELNMSKCEMYIYGGSKKEQATTKSNFPEVGFPDECRSAASGPVWKFSALLRNFDEVLRSSVASITNAKMTDLVWRQTSLPVVKNGLGLRPAEEIALPAYLASIFSAKRLVTSMVADFDVDKLCAAEQAAWVEQSGVELPMPELRVHQRLWDQPIVQKHFFAVVAAYSESEEETARFLAASTTESGAWLNALPASCPVNLLDNDSLRISIGLRLGAPICEPHTCRCSATVDIHGRHGLSCPSRSGAVLRDDSQKRPDRMTLVPWKEGKALVWDVTCDDSVCQIYRKGSAQNAGYAANKAEENKRLKYQRLEGSYFFCPVGFETFGPAATSLLTEIEKRMAHRTGTKRSSEFLRQRISIDIQRGHCATFNARRDLRPSLHYIDITPPITFRQFGANGRSFATFVVTNPAANTVMYRLEKDAEKSLFISPRFGVMEPGDHRLIVAYLSSCRPKALISKELSLVLNDNEDSDATFPVQFRAFNDSEIRVTMADTLIFPDTFLNLTSQLPFELSSGSAFPLRYKWYVLDTVGRYLQVSPSSGLLISHDSLDFTFTFKPYAVQTYQTDLVLRVTAPNANFLSLRLSVTAKGTLGHLSVERKTLTL</sequence>
<dbReference type="InterPro" id="IPR000477">
    <property type="entry name" value="RT_dom"/>
</dbReference>
<dbReference type="PANTHER" id="PTHR48462">
    <property type="entry name" value="PROTEIN, PUTATIVE-RELATED"/>
    <property type="match status" value="1"/>
</dbReference>
<dbReference type="Proteomes" id="UP000186922">
    <property type="component" value="Unassembled WGS sequence"/>
</dbReference>
<proteinExistence type="predicted"/>
<reference evidence="3 4" key="1">
    <citation type="journal article" date="2016" name="Nat. Commun.">
        <title>Extremotolerant tardigrade genome and improved radiotolerance of human cultured cells by tardigrade-unique protein.</title>
        <authorList>
            <person name="Hashimoto T."/>
            <person name="Horikawa D.D."/>
            <person name="Saito Y."/>
            <person name="Kuwahara H."/>
            <person name="Kozuka-Hata H."/>
            <person name="Shin-I T."/>
            <person name="Minakuchi Y."/>
            <person name="Ohishi K."/>
            <person name="Motoyama A."/>
            <person name="Aizu T."/>
            <person name="Enomoto A."/>
            <person name="Kondo K."/>
            <person name="Tanaka S."/>
            <person name="Hara Y."/>
            <person name="Koshikawa S."/>
            <person name="Sagara H."/>
            <person name="Miura T."/>
            <person name="Yokobori S."/>
            <person name="Miyagawa K."/>
            <person name="Suzuki Y."/>
            <person name="Kubo T."/>
            <person name="Oyama M."/>
            <person name="Kohara Y."/>
            <person name="Fujiyama A."/>
            <person name="Arakawa K."/>
            <person name="Katayama T."/>
            <person name="Toyoda A."/>
            <person name="Kunieda T."/>
        </authorList>
    </citation>
    <scope>NUCLEOTIDE SEQUENCE [LARGE SCALE GENOMIC DNA]</scope>
    <source>
        <strain evidence="3 4">YOKOZUNA-1</strain>
    </source>
</reference>
<gene>
    <name evidence="3" type="primary">RvY_12261-1</name>
    <name evidence="3" type="synonym">RvY_12261.1</name>
    <name evidence="3" type="ORF">RvY_12261</name>
</gene>
<evidence type="ECO:0000259" key="2">
    <source>
        <dbReference type="Pfam" id="PF00078"/>
    </source>
</evidence>
<evidence type="ECO:0000313" key="3">
    <source>
        <dbReference type="EMBL" id="GAV01570.1"/>
    </source>
</evidence>
<dbReference type="OrthoDB" id="2016582at2759"/>
<dbReference type="EMBL" id="BDGG01000007">
    <property type="protein sequence ID" value="GAV01570.1"/>
    <property type="molecule type" value="Genomic_DNA"/>
</dbReference>
<name>A0A1D1VIZ6_RAMVA</name>
<dbReference type="PANTHER" id="PTHR48462:SF1">
    <property type="entry name" value="PROTEIN, PUTATIVE-RELATED"/>
    <property type="match status" value="1"/>
</dbReference>
<dbReference type="AlphaFoldDB" id="A0A1D1VIZ6"/>
<comment type="caution">
    <text evidence="3">The sequence shown here is derived from an EMBL/GenBank/DDBJ whole genome shotgun (WGS) entry which is preliminary data.</text>
</comment>
<keyword evidence="4" id="KW-1185">Reference proteome</keyword>